<name>A0A934QQH4_9PSEU</name>
<sequence length="241" mass="25623">MLMDRSVLTRPAPEPDRTLRYGGEPEHVADAWLPATDTGRPLVVFIHGGYWRAEYDRVHTRPLAVALREDGWPVVSIEYRRLPGKPDEMVADVRAALSALPEQVGAHEVVLAGHSAGGHLALWASVACPPTGLLGTVALAPVADLMLAHRLGLGEGAVAEFLGGPPDGRADLDPTRMPSPECPVVLVHGTEDRLPVSVSESYAQAHPAAKLVVVPGAAHFEVIDPRSAAWPVVTGELATLR</sequence>
<evidence type="ECO:0000259" key="2">
    <source>
        <dbReference type="Pfam" id="PF20434"/>
    </source>
</evidence>
<dbReference type="Pfam" id="PF20434">
    <property type="entry name" value="BD-FAE"/>
    <property type="match status" value="1"/>
</dbReference>
<comment type="caution">
    <text evidence="3">The sequence shown here is derived from an EMBL/GenBank/DDBJ whole genome shotgun (WGS) entry which is preliminary data.</text>
</comment>
<keyword evidence="1 3" id="KW-0378">Hydrolase</keyword>
<dbReference type="PANTHER" id="PTHR48081:SF33">
    <property type="entry name" value="KYNURENINE FORMAMIDASE"/>
    <property type="match status" value="1"/>
</dbReference>
<dbReference type="GO" id="GO:0016787">
    <property type="term" value="F:hydrolase activity"/>
    <property type="evidence" value="ECO:0007669"/>
    <property type="project" value="UniProtKB-KW"/>
</dbReference>
<dbReference type="Gene3D" id="3.40.50.1820">
    <property type="entry name" value="alpha/beta hydrolase"/>
    <property type="match status" value="1"/>
</dbReference>
<dbReference type="AlphaFoldDB" id="A0A934QQH4"/>
<dbReference type="Proteomes" id="UP000635245">
    <property type="component" value="Unassembled WGS sequence"/>
</dbReference>
<accession>A0A934QQH4</accession>
<evidence type="ECO:0000313" key="3">
    <source>
        <dbReference type="EMBL" id="MBK1783623.1"/>
    </source>
</evidence>
<proteinExistence type="predicted"/>
<dbReference type="PANTHER" id="PTHR48081">
    <property type="entry name" value="AB HYDROLASE SUPERFAMILY PROTEIN C4A8.06C"/>
    <property type="match status" value="1"/>
</dbReference>
<keyword evidence="4" id="KW-1185">Reference proteome</keyword>
<dbReference type="EMBL" id="JAENJH010000001">
    <property type="protein sequence ID" value="MBK1783623.1"/>
    <property type="molecule type" value="Genomic_DNA"/>
</dbReference>
<organism evidence="3 4">
    <name type="scientific">Prauserella cavernicola</name>
    <dbReference type="NCBI Taxonomy" id="2800127"/>
    <lineage>
        <taxon>Bacteria</taxon>
        <taxon>Bacillati</taxon>
        <taxon>Actinomycetota</taxon>
        <taxon>Actinomycetes</taxon>
        <taxon>Pseudonocardiales</taxon>
        <taxon>Pseudonocardiaceae</taxon>
        <taxon>Prauserella</taxon>
    </lineage>
</organism>
<dbReference type="InterPro" id="IPR029058">
    <property type="entry name" value="AB_hydrolase_fold"/>
</dbReference>
<dbReference type="InterPro" id="IPR050300">
    <property type="entry name" value="GDXG_lipolytic_enzyme"/>
</dbReference>
<evidence type="ECO:0000256" key="1">
    <source>
        <dbReference type="ARBA" id="ARBA00022801"/>
    </source>
</evidence>
<reference evidence="3" key="1">
    <citation type="submission" date="2020-12" db="EMBL/GenBank/DDBJ databases">
        <title>Prauserella sp. ASG 168, a novel actinomycete isolated from cave rock.</title>
        <authorList>
            <person name="Suriyachadkun C."/>
        </authorList>
    </citation>
    <scope>NUCLEOTIDE SEQUENCE</scope>
    <source>
        <strain evidence="3">ASG 168</strain>
    </source>
</reference>
<evidence type="ECO:0000313" key="4">
    <source>
        <dbReference type="Proteomes" id="UP000635245"/>
    </source>
</evidence>
<gene>
    <name evidence="3" type="ORF">JHE00_04730</name>
</gene>
<feature type="domain" description="BD-FAE-like" evidence="2">
    <location>
        <begin position="31"/>
        <end position="126"/>
    </location>
</feature>
<dbReference type="InterPro" id="IPR049492">
    <property type="entry name" value="BD-FAE-like_dom"/>
</dbReference>
<dbReference type="SUPFAM" id="SSF53474">
    <property type="entry name" value="alpha/beta-Hydrolases"/>
    <property type="match status" value="1"/>
</dbReference>
<protein>
    <submittedName>
        <fullName evidence="3">Alpha/beta hydrolase</fullName>
    </submittedName>
</protein>